<evidence type="ECO:0000256" key="1">
    <source>
        <dbReference type="SAM" id="SignalP"/>
    </source>
</evidence>
<proteinExistence type="predicted"/>
<evidence type="ECO:0000313" key="4">
    <source>
        <dbReference type="Proteomes" id="UP000184192"/>
    </source>
</evidence>
<dbReference type="PROSITE" id="PS51257">
    <property type="entry name" value="PROKAR_LIPOPROTEIN"/>
    <property type="match status" value="1"/>
</dbReference>
<name>A0A1M6BRS6_9BACE</name>
<evidence type="ECO:0000259" key="2">
    <source>
        <dbReference type="SMART" id="SM00635"/>
    </source>
</evidence>
<dbReference type="GeneID" id="92715135"/>
<keyword evidence="1" id="KW-0732">Signal</keyword>
<organism evidence="3 4">
    <name type="scientific">Bacteroides stercorirosoris</name>
    <dbReference type="NCBI Taxonomy" id="871324"/>
    <lineage>
        <taxon>Bacteria</taxon>
        <taxon>Pseudomonadati</taxon>
        <taxon>Bacteroidota</taxon>
        <taxon>Bacteroidia</taxon>
        <taxon>Bacteroidales</taxon>
        <taxon>Bacteroidaceae</taxon>
        <taxon>Bacteroides</taxon>
    </lineage>
</organism>
<feature type="signal peptide" evidence="1">
    <location>
        <begin position="1"/>
        <end position="22"/>
    </location>
</feature>
<dbReference type="InterPro" id="IPR008964">
    <property type="entry name" value="Invasin/intimin_cell_adhesion"/>
</dbReference>
<dbReference type="AlphaFoldDB" id="A0A1M6BRS6"/>
<feature type="chain" id="PRO_5009916159" evidence="1">
    <location>
        <begin position="23"/>
        <end position="483"/>
    </location>
</feature>
<protein>
    <submittedName>
        <fullName evidence="3">Ig-like domain (Group 2)</fullName>
    </submittedName>
</protein>
<gene>
    <name evidence="3" type="ORF">SAMN05444350_103119</name>
</gene>
<dbReference type="RefSeq" id="WP_025830712.1">
    <property type="nucleotide sequence ID" value="NZ_FQZN01000003.1"/>
</dbReference>
<accession>A0A1M6BRS6</accession>
<reference evidence="4" key="1">
    <citation type="submission" date="2016-11" db="EMBL/GenBank/DDBJ databases">
        <authorList>
            <person name="Varghese N."/>
            <person name="Submissions S."/>
        </authorList>
    </citation>
    <scope>NUCLEOTIDE SEQUENCE [LARGE SCALE GENOMIC DNA]</scope>
    <source>
        <strain evidence="4">DSM 26884</strain>
    </source>
</reference>
<feature type="domain" description="BIG2" evidence="2">
    <location>
        <begin position="297"/>
        <end position="374"/>
    </location>
</feature>
<dbReference type="SUPFAM" id="SSF49373">
    <property type="entry name" value="Invasin/intimin cell-adhesion fragments"/>
    <property type="match status" value="1"/>
</dbReference>
<dbReference type="SMART" id="SM00635">
    <property type="entry name" value="BID_2"/>
    <property type="match status" value="1"/>
</dbReference>
<dbReference type="Pfam" id="PF02368">
    <property type="entry name" value="Big_2"/>
    <property type="match status" value="1"/>
</dbReference>
<dbReference type="Proteomes" id="UP000184192">
    <property type="component" value="Unassembled WGS sequence"/>
</dbReference>
<evidence type="ECO:0000313" key="3">
    <source>
        <dbReference type="EMBL" id="SHI51304.1"/>
    </source>
</evidence>
<dbReference type="InterPro" id="IPR003343">
    <property type="entry name" value="Big_2"/>
</dbReference>
<dbReference type="eggNOG" id="COG5492">
    <property type="taxonomic scope" value="Bacteria"/>
</dbReference>
<dbReference type="EMBL" id="FQZN01000003">
    <property type="protein sequence ID" value="SHI51304.1"/>
    <property type="molecule type" value="Genomic_DNA"/>
</dbReference>
<keyword evidence="4" id="KW-1185">Reference proteome</keyword>
<sequence>MKSIRLLAASLLVASSMGFVSCGDDTLDSEPITTLPTEPSIFEKMDKAFAEYIGDYSNITCRYYQEGESSILFAGLKNQRLWFSEYDVANKQLNTEWTDIEKTDTIQQLYKGYGEYETLYVKFVHPLVYKETSTGNIVTFNIGGRFQTIFTSNHKTKRTQLQYDNTKNGVAYSWYKESVFVADCCYSHEGDTIYTAKSKPSFDENGNPVDISLISYEEGIKLSDSFISKYNFKEGKSMWGTNIVAPFDVPSDAKKSYTFLGSTTNIWEYKCEVTFYDGTKKDFTFKINIDSGKIISSVTGITLNETSKELDIIDTFQLIATIEPANATNTNIIWSSSNEEVATVNQKGLVTAKSIGETTITATTEEGNFTASATITVKMKQDISAYIETKVVANGSNSMGQFWGVLDCTISNNSTEPIVLKRIVIVNGDGKTIYGKQYDNQTISPKQSHLESVQGLPAIYSPTVKWTYTYNGIEYTTSKTYQK</sequence>
<dbReference type="Gene3D" id="2.60.40.1080">
    <property type="match status" value="1"/>
</dbReference>